<feature type="chain" id="PRO_5020657871" evidence="1">
    <location>
        <begin position="20"/>
        <end position="374"/>
    </location>
</feature>
<feature type="signal peptide" evidence="1">
    <location>
        <begin position="1"/>
        <end position="19"/>
    </location>
</feature>
<evidence type="ECO:0000256" key="1">
    <source>
        <dbReference type="SAM" id="SignalP"/>
    </source>
</evidence>
<evidence type="ECO:0000313" key="3">
    <source>
        <dbReference type="EMBL" id="RYU94616.1"/>
    </source>
</evidence>
<dbReference type="InterPro" id="IPR000073">
    <property type="entry name" value="AB_hydrolase_1"/>
</dbReference>
<protein>
    <submittedName>
        <fullName evidence="3">Alpha/beta fold hydrolase</fullName>
    </submittedName>
</protein>
<accession>A0A4Q5LXM7</accession>
<gene>
    <name evidence="3" type="ORF">EWM59_15905</name>
</gene>
<dbReference type="EMBL" id="SEWF01000023">
    <property type="protein sequence ID" value="RYU94616.1"/>
    <property type="molecule type" value="Genomic_DNA"/>
</dbReference>
<keyword evidence="4" id="KW-1185">Reference proteome</keyword>
<dbReference type="Gene3D" id="3.40.50.1820">
    <property type="entry name" value="alpha/beta hydrolase"/>
    <property type="match status" value="1"/>
</dbReference>
<dbReference type="GO" id="GO:0016787">
    <property type="term" value="F:hydrolase activity"/>
    <property type="evidence" value="ECO:0007669"/>
    <property type="project" value="UniProtKB-KW"/>
</dbReference>
<evidence type="ECO:0000259" key="2">
    <source>
        <dbReference type="Pfam" id="PF00561"/>
    </source>
</evidence>
<dbReference type="Pfam" id="PF00561">
    <property type="entry name" value="Abhydrolase_1"/>
    <property type="match status" value="1"/>
</dbReference>
<dbReference type="AlphaFoldDB" id="A0A4Q5LXM7"/>
<dbReference type="RefSeq" id="WP_130022221.1">
    <property type="nucleotide sequence ID" value="NZ_SEWF01000023.1"/>
</dbReference>
<dbReference type="SUPFAM" id="SSF53474">
    <property type="entry name" value="alpha/beta-Hydrolases"/>
    <property type="match status" value="1"/>
</dbReference>
<dbReference type="InterPro" id="IPR029058">
    <property type="entry name" value="AB_hydrolase_fold"/>
</dbReference>
<evidence type="ECO:0000313" key="4">
    <source>
        <dbReference type="Proteomes" id="UP000293162"/>
    </source>
</evidence>
<keyword evidence="1" id="KW-0732">Signal</keyword>
<organism evidence="3 4">
    <name type="scientific">Emticicia agri</name>
    <dbReference type="NCBI Taxonomy" id="2492393"/>
    <lineage>
        <taxon>Bacteria</taxon>
        <taxon>Pseudomonadati</taxon>
        <taxon>Bacteroidota</taxon>
        <taxon>Cytophagia</taxon>
        <taxon>Cytophagales</taxon>
        <taxon>Leadbetterellaceae</taxon>
        <taxon>Emticicia</taxon>
    </lineage>
</organism>
<proteinExistence type="predicted"/>
<name>A0A4Q5LXM7_9BACT</name>
<sequence>MKKLSVIILVILTFSATFAQKKPAYTPKIEPCPCAFKADSSLKTTCAYLIVPENRNKPNGKTIKLPFIIAESNNPNKKKDPVLFTGGGPGASSLGFIGSVHNRSLIKDRDFITFEQRGTHFAVPNLDCNDIGEALKKAFMYNLPKDSMLLVGVKQCRNKLLAQGIDLSAYNTVESAADIEDLRKALKIDSLNLFGASYSGGLMPTVLKNYPDGIRSLILDSPLPLFVNIDEEELVNFNEALNTVLTKYEADTIGNLPYGKLKDRFKQYFTAITGKDFTIKYLPKDAKDSLTIHYSQSELIGYLLNTLYDFSRIKDIPMIVSEMIQGHHQVYIKDFLSGIFRNGGPSGMRMSVYCSDKMAYARDAIIQQQYQLYP</sequence>
<keyword evidence="3" id="KW-0378">Hydrolase</keyword>
<reference evidence="3 4" key="1">
    <citation type="submission" date="2019-02" db="EMBL/GenBank/DDBJ databases">
        <title>Bacterial novel species Emticicia sp. 17J42-9 isolated from soil.</title>
        <authorList>
            <person name="Jung H.-Y."/>
        </authorList>
    </citation>
    <scope>NUCLEOTIDE SEQUENCE [LARGE SCALE GENOMIC DNA]</scope>
    <source>
        <strain evidence="3 4">17J42-9</strain>
    </source>
</reference>
<comment type="caution">
    <text evidence="3">The sequence shown here is derived from an EMBL/GenBank/DDBJ whole genome shotgun (WGS) entry which is preliminary data.</text>
</comment>
<dbReference type="OrthoDB" id="4510475at2"/>
<dbReference type="Proteomes" id="UP000293162">
    <property type="component" value="Unassembled WGS sequence"/>
</dbReference>
<feature type="domain" description="AB hydrolase-1" evidence="2">
    <location>
        <begin position="81"/>
        <end position="230"/>
    </location>
</feature>